<evidence type="ECO:0000256" key="1">
    <source>
        <dbReference type="ARBA" id="ARBA00022679"/>
    </source>
</evidence>
<dbReference type="AlphaFoldDB" id="A0AAD7GVA5"/>
<keyword evidence="4" id="KW-1133">Transmembrane helix</keyword>
<evidence type="ECO:0000256" key="3">
    <source>
        <dbReference type="ARBA" id="ARBA00023277"/>
    </source>
</evidence>
<comment type="caution">
    <text evidence="5">The sequence shown here is derived from an EMBL/GenBank/DDBJ whole genome shotgun (WGS) entry which is preliminary data.</text>
</comment>
<organism evidence="5 6">
    <name type="scientific">Mycena rosella</name>
    <name type="common">Pink bonnet</name>
    <name type="synonym">Agaricus rosellus</name>
    <dbReference type="NCBI Taxonomy" id="1033263"/>
    <lineage>
        <taxon>Eukaryota</taxon>
        <taxon>Fungi</taxon>
        <taxon>Dikarya</taxon>
        <taxon>Basidiomycota</taxon>
        <taxon>Agaricomycotina</taxon>
        <taxon>Agaricomycetes</taxon>
        <taxon>Agaricomycetidae</taxon>
        <taxon>Agaricales</taxon>
        <taxon>Marasmiineae</taxon>
        <taxon>Mycenaceae</taxon>
        <taxon>Mycena</taxon>
    </lineage>
</organism>
<evidence type="ECO:0000256" key="4">
    <source>
        <dbReference type="SAM" id="Phobius"/>
    </source>
</evidence>
<feature type="transmembrane region" description="Helical" evidence="4">
    <location>
        <begin position="32"/>
        <end position="54"/>
    </location>
</feature>
<keyword evidence="4" id="KW-0812">Transmembrane</keyword>
<dbReference type="Gene3D" id="3.40.50.11350">
    <property type="match status" value="1"/>
</dbReference>
<dbReference type="GO" id="GO:0046922">
    <property type="term" value="F:peptide-O-fucosyltransferase activity"/>
    <property type="evidence" value="ECO:0007669"/>
    <property type="project" value="InterPro"/>
</dbReference>
<dbReference type="EMBL" id="JARKIE010000007">
    <property type="protein sequence ID" value="KAJ7706027.1"/>
    <property type="molecule type" value="Genomic_DNA"/>
</dbReference>
<reference evidence="5" key="1">
    <citation type="submission" date="2023-03" db="EMBL/GenBank/DDBJ databases">
        <title>Massive genome expansion in bonnet fungi (Mycena s.s.) driven by repeated elements and novel gene families across ecological guilds.</title>
        <authorList>
            <consortium name="Lawrence Berkeley National Laboratory"/>
            <person name="Harder C.B."/>
            <person name="Miyauchi S."/>
            <person name="Viragh M."/>
            <person name="Kuo A."/>
            <person name="Thoen E."/>
            <person name="Andreopoulos B."/>
            <person name="Lu D."/>
            <person name="Skrede I."/>
            <person name="Drula E."/>
            <person name="Henrissat B."/>
            <person name="Morin E."/>
            <person name="Kohler A."/>
            <person name="Barry K."/>
            <person name="LaButti K."/>
            <person name="Morin E."/>
            <person name="Salamov A."/>
            <person name="Lipzen A."/>
            <person name="Mereny Z."/>
            <person name="Hegedus B."/>
            <person name="Baldrian P."/>
            <person name="Stursova M."/>
            <person name="Weitz H."/>
            <person name="Taylor A."/>
            <person name="Grigoriev I.V."/>
            <person name="Nagy L.G."/>
            <person name="Martin F."/>
            <person name="Kauserud H."/>
        </authorList>
    </citation>
    <scope>NUCLEOTIDE SEQUENCE</scope>
    <source>
        <strain evidence="5">CBHHK067</strain>
    </source>
</reference>
<accession>A0AAD7GVA5</accession>
<evidence type="ECO:0000313" key="5">
    <source>
        <dbReference type="EMBL" id="KAJ7706027.1"/>
    </source>
</evidence>
<keyword evidence="1" id="KW-0808">Transferase</keyword>
<name>A0AAD7GVA5_MYCRO</name>
<keyword evidence="2" id="KW-0294">Fucose metabolism</keyword>
<dbReference type="Proteomes" id="UP001221757">
    <property type="component" value="Unassembled WGS sequence"/>
</dbReference>
<dbReference type="PANTHER" id="PTHR13398:SF0">
    <property type="entry name" value="GDP-FUCOSE PROTEIN O-FUCOSYLTRANSFERASE 2"/>
    <property type="match status" value="1"/>
</dbReference>
<dbReference type="CDD" id="cd11296">
    <property type="entry name" value="O-FucT_like"/>
    <property type="match status" value="1"/>
</dbReference>
<evidence type="ECO:0000256" key="2">
    <source>
        <dbReference type="ARBA" id="ARBA00023253"/>
    </source>
</evidence>
<dbReference type="GO" id="GO:0006004">
    <property type="term" value="P:fucose metabolic process"/>
    <property type="evidence" value="ECO:0007669"/>
    <property type="project" value="UniProtKB-KW"/>
</dbReference>
<proteinExistence type="predicted"/>
<dbReference type="PANTHER" id="PTHR13398">
    <property type="entry name" value="GDP-FUCOSE PROTEIN O-FUCOSYLTRANSFERASE 2"/>
    <property type="match status" value="1"/>
</dbReference>
<keyword evidence="4" id="KW-0472">Membrane</keyword>
<protein>
    <submittedName>
        <fullName evidence="5">Uncharacterized protein</fullName>
    </submittedName>
</protein>
<gene>
    <name evidence="5" type="ORF">B0H17DRAFT_1035316</name>
</gene>
<keyword evidence="6" id="KW-1185">Reference proteome</keyword>
<sequence length="478" mass="54651">MESEPKTRSVSRYDDQWPSNKVGSAFLSKKRVMLGACASLLLVSLASLATMILYTSHTSNQIPTDGTGFLAVHNSAPHQAVDLFGPSSVLKGEPTMSFRDNLREEAQYITSWVSAGWTNDVMTYMNLIYLGLITERVPIIPEFIPSHIGGHVTPIPFGQVFDVPRLRNALRMPVLEWREVKDHNSTFIDDIGCWNVWEAVQYREAFARRSRSINDLNLDISFTKAPSWIKLIPNFEHDQHSTFWSLATLAFPSTREASLVPPTPSPKHNVSLPPDEHLLCYDYLYYVCAHQPYELEFDYSPAWRAVGQHMHWTPDLERLADDYVRIALGIEQDRDIPAFISVHVRHYDFEVWCGGVPVQECFASLPVIARRVREVQEEIRERTGIMVNHVVVTSDERNATWWREVALLGWFNPDHSKTKETYGDWYPVLIDAVIQSQGVGFVGTDRSTMSIIAARRVESWQYGPYRQVKWGLPNSDDH</sequence>
<keyword evidence="3" id="KW-0119">Carbohydrate metabolism</keyword>
<dbReference type="InterPro" id="IPR045130">
    <property type="entry name" value="OFUT2-like"/>
</dbReference>
<evidence type="ECO:0000313" key="6">
    <source>
        <dbReference type="Proteomes" id="UP001221757"/>
    </source>
</evidence>